<dbReference type="Proteomes" id="UP001221366">
    <property type="component" value="Unassembled WGS sequence"/>
</dbReference>
<evidence type="ECO:0000313" key="2">
    <source>
        <dbReference type="EMBL" id="MDF0715413.1"/>
    </source>
</evidence>
<keyword evidence="1" id="KW-0175">Coiled coil</keyword>
<dbReference type="EMBL" id="JARFVB010000002">
    <property type="protein sequence ID" value="MDF0715413.1"/>
    <property type="molecule type" value="Genomic_DNA"/>
</dbReference>
<accession>A0ABT5XW59</accession>
<comment type="caution">
    <text evidence="2">The sequence shown here is derived from an EMBL/GenBank/DDBJ whole genome shotgun (WGS) entry which is preliminary data.</text>
</comment>
<feature type="coiled-coil region" evidence="1">
    <location>
        <begin position="15"/>
        <end position="42"/>
    </location>
</feature>
<protein>
    <submittedName>
        <fullName evidence="2">Uncharacterized protein</fullName>
    </submittedName>
</protein>
<evidence type="ECO:0000256" key="1">
    <source>
        <dbReference type="SAM" id="Coils"/>
    </source>
</evidence>
<sequence>MENTLIYDSDLHFEHKQWELELEFWKDELKTFKNRLNELIGRYEAPDVLAKLEHFQNEFILHGSVIEELEETIEEHESNMAEHSKIGEVALDVSLVDKHVKFRKRMETQRQIYADLKIEFFQFLTEYWT</sequence>
<reference evidence="2 3" key="1">
    <citation type="submission" date="2023-03" db="EMBL/GenBank/DDBJ databases">
        <title>Muricauda XX sp. nov. and Muricauda XXX sp. nov., two novel species isolated from Okinawa Trough.</title>
        <authorList>
            <person name="Cao W."/>
            <person name="Deng X."/>
        </authorList>
    </citation>
    <scope>NUCLEOTIDE SEQUENCE [LARGE SCALE GENOMIC DNA]</scope>
    <source>
        <strain evidence="2 3">334s03</strain>
    </source>
</reference>
<gene>
    <name evidence="2" type="ORF">PY092_04565</name>
</gene>
<proteinExistence type="predicted"/>
<keyword evidence="3" id="KW-1185">Reference proteome</keyword>
<organism evidence="2 3">
    <name type="scientific">Flagellimonas yonaguniensis</name>
    <dbReference type="NCBI Taxonomy" id="3031325"/>
    <lineage>
        <taxon>Bacteria</taxon>
        <taxon>Pseudomonadati</taxon>
        <taxon>Bacteroidota</taxon>
        <taxon>Flavobacteriia</taxon>
        <taxon>Flavobacteriales</taxon>
        <taxon>Flavobacteriaceae</taxon>
        <taxon>Flagellimonas</taxon>
    </lineage>
</organism>
<evidence type="ECO:0000313" key="3">
    <source>
        <dbReference type="Proteomes" id="UP001221366"/>
    </source>
</evidence>
<dbReference type="RefSeq" id="WP_275614681.1">
    <property type="nucleotide sequence ID" value="NZ_JARFVB010000002.1"/>
</dbReference>
<name>A0ABT5XW59_9FLAO</name>